<name>A0A0K1QC70_9BACT</name>
<dbReference type="RefSeq" id="WP_169928426.1">
    <property type="nucleotide sequence ID" value="NZ_CP012333.1"/>
</dbReference>
<keyword evidence="2" id="KW-1185">Reference proteome</keyword>
<organism evidence="1 2">
    <name type="scientific">Labilithrix luteola</name>
    <dbReference type="NCBI Taxonomy" id="1391654"/>
    <lineage>
        <taxon>Bacteria</taxon>
        <taxon>Pseudomonadati</taxon>
        <taxon>Myxococcota</taxon>
        <taxon>Polyangia</taxon>
        <taxon>Polyangiales</taxon>
        <taxon>Labilitrichaceae</taxon>
        <taxon>Labilithrix</taxon>
    </lineage>
</organism>
<dbReference type="STRING" id="1391654.AKJ09_10007"/>
<protein>
    <submittedName>
        <fullName evidence="1">Uncharacterized protein</fullName>
    </submittedName>
</protein>
<dbReference type="AlphaFoldDB" id="A0A0K1QC70"/>
<proteinExistence type="predicted"/>
<evidence type="ECO:0000313" key="2">
    <source>
        <dbReference type="Proteomes" id="UP000064967"/>
    </source>
</evidence>
<reference evidence="1 2" key="1">
    <citation type="submission" date="2015-08" db="EMBL/GenBank/DDBJ databases">
        <authorList>
            <person name="Babu N.S."/>
            <person name="Beckwith C.J."/>
            <person name="Beseler K.G."/>
            <person name="Brison A."/>
            <person name="Carone J.V."/>
            <person name="Caskin T.P."/>
            <person name="Diamond M."/>
            <person name="Durham M.E."/>
            <person name="Foxe J.M."/>
            <person name="Go M."/>
            <person name="Henderson B.A."/>
            <person name="Jones I.B."/>
            <person name="McGettigan J.A."/>
            <person name="Micheletti S.J."/>
            <person name="Nasrallah M.E."/>
            <person name="Ortiz D."/>
            <person name="Piller C.R."/>
            <person name="Privatt S.R."/>
            <person name="Schneider S.L."/>
            <person name="Sharp S."/>
            <person name="Smith T.C."/>
            <person name="Stanton J.D."/>
            <person name="Ullery H.E."/>
            <person name="Wilson R.J."/>
            <person name="Serrano M.G."/>
            <person name="Buck G."/>
            <person name="Lee V."/>
            <person name="Wang Y."/>
            <person name="Carvalho R."/>
            <person name="Voegtly L."/>
            <person name="Shi R."/>
            <person name="Duckworth R."/>
            <person name="Johnson A."/>
            <person name="Loviza R."/>
            <person name="Walstead R."/>
            <person name="Shah Z."/>
            <person name="Kiflezghi M."/>
            <person name="Wade K."/>
            <person name="Ball S.L."/>
            <person name="Bradley K.W."/>
            <person name="Asai D.J."/>
            <person name="Bowman C.A."/>
            <person name="Russell D.A."/>
            <person name="Pope W.H."/>
            <person name="Jacobs-Sera D."/>
            <person name="Hendrix R.W."/>
            <person name="Hatfull G.F."/>
        </authorList>
    </citation>
    <scope>NUCLEOTIDE SEQUENCE [LARGE SCALE GENOMIC DNA]</scope>
    <source>
        <strain evidence="1 2">DSM 27648</strain>
    </source>
</reference>
<sequence length="47" mass="4380">MPQPNLNVGPVSGVAGLNVGPVSGVAGLASAQPSLTVGRVVGLGLDG</sequence>
<dbReference type="KEGG" id="llu:AKJ09_10007"/>
<evidence type="ECO:0000313" key="1">
    <source>
        <dbReference type="EMBL" id="AKV03344.1"/>
    </source>
</evidence>
<gene>
    <name evidence="1" type="ORF">AKJ09_10007</name>
</gene>
<dbReference type="Proteomes" id="UP000064967">
    <property type="component" value="Chromosome"/>
</dbReference>
<dbReference type="EMBL" id="CP012333">
    <property type="protein sequence ID" value="AKV03344.1"/>
    <property type="molecule type" value="Genomic_DNA"/>
</dbReference>
<accession>A0A0K1QC70</accession>